<organism evidence="1 2">
    <name type="scientific">Rehmannia glutinosa</name>
    <name type="common">Chinese foxglove</name>
    <dbReference type="NCBI Taxonomy" id="99300"/>
    <lineage>
        <taxon>Eukaryota</taxon>
        <taxon>Viridiplantae</taxon>
        <taxon>Streptophyta</taxon>
        <taxon>Embryophyta</taxon>
        <taxon>Tracheophyta</taxon>
        <taxon>Spermatophyta</taxon>
        <taxon>Magnoliopsida</taxon>
        <taxon>eudicotyledons</taxon>
        <taxon>Gunneridae</taxon>
        <taxon>Pentapetalae</taxon>
        <taxon>asterids</taxon>
        <taxon>lamiids</taxon>
        <taxon>Lamiales</taxon>
        <taxon>Orobanchaceae</taxon>
        <taxon>Rehmannieae</taxon>
        <taxon>Rehmannia</taxon>
    </lineage>
</organism>
<keyword evidence="2" id="KW-1185">Reference proteome</keyword>
<name>A0ABR0W2P8_REHGL</name>
<gene>
    <name evidence="1" type="ORF">DH2020_024678</name>
</gene>
<accession>A0ABR0W2P8</accession>
<evidence type="ECO:0000313" key="2">
    <source>
        <dbReference type="Proteomes" id="UP001318860"/>
    </source>
</evidence>
<comment type="caution">
    <text evidence="1">The sequence shown here is derived from an EMBL/GenBank/DDBJ whole genome shotgun (WGS) entry which is preliminary data.</text>
</comment>
<evidence type="ECO:0000313" key="1">
    <source>
        <dbReference type="EMBL" id="KAK6141577.1"/>
    </source>
</evidence>
<dbReference type="PANTHER" id="PTHR36773">
    <property type="entry name" value="EXPRESSED PROTEIN"/>
    <property type="match status" value="1"/>
</dbReference>
<dbReference type="EMBL" id="JABTTQ020000107">
    <property type="protein sequence ID" value="KAK6141577.1"/>
    <property type="molecule type" value="Genomic_DNA"/>
</dbReference>
<sequence length="282" mass="31721">MGSPPPSPPNLDDYSAAATLIPFPRPLPLLRGPIKASPSDDPSSGPYLLAFKHPRAWAAAYKNSEAQIISQCESGARIGCSISASSKCKTPWWKILLGISSKQDFSEREKCEEREMEACFVAARERCGDFAKQKCGPAFWDARIEVSGLDLKVVDWKDVFRLISGVCFANEKSYGVGFWGVDKSWGEFRRKYEVTNVRGSDLNYWNLHEYLYPLLCTSCTYGKDASPYNVKMPLGKLEERMPENSTLHLQASYSHVSCKSLPQQFFPDLSIERQRRGEIGIR</sequence>
<dbReference type="PANTHER" id="PTHR36773:SF1">
    <property type="entry name" value="EXPRESSED PROTEIN"/>
    <property type="match status" value="1"/>
</dbReference>
<protein>
    <submittedName>
        <fullName evidence="1">Uncharacterized protein</fullName>
    </submittedName>
</protein>
<reference evidence="1 2" key="1">
    <citation type="journal article" date="2021" name="Comput. Struct. Biotechnol. J.">
        <title>De novo genome assembly of the potent medicinal plant Rehmannia glutinosa using nanopore technology.</title>
        <authorList>
            <person name="Ma L."/>
            <person name="Dong C."/>
            <person name="Song C."/>
            <person name="Wang X."/>
            <person name="Zheng X."/>
            <person name="Niu Y."/>
            <person name="Chen S."/>
            <person name="Feng W."/>
        </authorList>
    </citation>
    <scope>NUCLEOTIDE SEQUENCE [LARGE SCALE GENOMIC DNA]</scope>
    <source>
        <strain evidence="1">DH-2019</strain>
    </source>
</reference>
<proteinExistence type="predicted"/>
<dbReference type="Proteomes" id="UP001318860">
    <property type="component" value="Unassembled WGS sequence"/>
</dbReference>